<protein>
    <recommendedName>
        <fullName evidence="3">DUF3368 domain-containing protein</fullName>
    </recommendedName>
</protein>
<evidence type="ECO:0000313" key="1">
    <source>
        <dbReference type="EMBL" id="MBK5931099.1"/>
    </source>
</evidence>
<name>A0AAJ0UGK8_HALSE</name>
<dbReference type="RefSeq" id="WP_201245912.1">
    <property type="nucleotide sequence ID" value="NZ_NHSF01000059.1"/>
</dbReference>
<keyword evidence="2" id="KW-1185">Reference proteome</keyword>
<organism evidence="1 2">
    <name type="scientific">Halochromatium salexigens</name>
    <name type="common">Chromatium salexigens</name>
    <dbReference type="NCBI Taxonomy" id="49447"/>
    <lineage>
        <taxon>Bacteria</taxon>
        <taxon>Pseudomonadati</taxon>
        <taxon>Pseudomonadota</taxon>
        <taxon>Gammaproteobacteria</taxon>
        <taxon>Chromatiales</taxon>
        <taxon>Chromatiaceae</taxon>
        <taxon>Halochromatium</taxon>
    </lineage>
</organism>
<dbReference type="AlphaFoldDB" id="A0AAJ0UGK8"/>
<evidence type="ECO:0000313" key="2">
    <source>
        <dbReference type="Proteomes" id="UP001296967"/>
    </source>
</evidence>
<reference evidence="1" key="1">
    <citation type="submission" date="2017-05" db="EMBL/GenBank/DDBJ databases">
        <authorList>
            <person name="Imhoff J.F."/>
            <person name="Rahn T."/>
            <person name="Kuenzel S."/>
            <person name="Neulinger S.C."/>
        </authorList>
    </citation>
    <scope>NUCLEOTIDE SEQUENCE</scope>
    <source>
        <strain evidence="1">DSM 4395</strain>
    </source>
</reference>
<reference evidence="1" key="2">
    <citation type="journal article" date="2020" name="Microorganisms">
        <title>Osmotic Adaptation and Compatible Solute Biosynthesis of Phototrophic Bacteria as Revealed from Genome Analyses.</title>
        <authorList>
            <person name="Imhoff J.F."/>
            <person name="Rahn T."/>
            <person name="Kunzel S."/>
            <person name="Keller A."/>
            <person name="Neulinger S.C."/>
        </authorList>
    </citation>
    <scope>NUCLEOTIDE SEQUENCE</scope>
    <source>
        <strain evidence="1">DSM 4395</strain>
    </source>
</reference>
<accession>A0AAJ0UGK8</accession>
<dbReference type="Pfam" id="PF11848">
    <property type="entry name" value="DUF3368"/>
    <property type="match status" value="1"/>
</dbReference>
<dbReference type="Proteomes" id="UP001296967">
    <property type="component" value="Unassembled WGS sequence"/>
</dbReference>
<proteinExistence type="predicted"/>
<sequence>MPAERAVINAGPLVALSLAGRLDLLPALFSEFWIPQRVFDEVTVAGMRRPGAETLAGARWAAHVRSSAEAAPLLVAELDPGEAAVITLARSLAPCLAIIDEKRGRKIAHSIYGLPVKGTAGLLVEAHRRGLLADELRDTLLDLKGAGYFLSDTVIDAACAAAHSH</sequence>
<gene>
    <name evidence="1" type="ORF">CCR82_11335</name>
</gene>
<comment type="caution">
    <text evidence="1">The sequence shown here is derived from an EMBL/GenBank/DDBJ whole genome shotgun (WGS) entry which is preliminary data.</text>
</comment>
<dbReference type="EMBL" id="NHSF01000059">
    <property type="protein sequence ID" value="MBK5931099.1"/>
    <property type="molecule type" value="Genomic_DNA"/>
</dbReference>
<dbReference type="PANTHER" id="PTHR39550">
    <property type="entry name" value="SLL0658 PROTEIN"/>
    <property type="match status" value="1"/>
</dbReference>
<evidence type="ECO:0008006" key="3">
    <source>
        <dbReference type="Google" id="ProtNLM"/>
    </source>
</evidence>
<dbReference type="PANTHER" id="PTHR39550:SF1">
    <property type="entry name" value="SLL0658 PROTEIN"/>
    <property type="match status" value="1"/>
</dbReference>
<dbReference type="InterPro" id="IPR021799">
    <property type="entry name" value="PIN-like_prokaryotic"/>
</dbReference>